<dbReference type="Pfam" id="PF02604">
    <property type="entry name" value="PhdYeFM_antitox"/>
    <property type="match status" value="1"/>
</dbReference>
<dbReference type="EMBL" id="FWWV01000057">
    <property type="protein sequence ID" value="SMB89102.1"/>
    <property type="molecule type" value="Genomic_DNA"/>
</dbReference>
<dbReference type="Proteomes" id="UP000192408">
    <property type="component" value="Unassembled WGS sequence"/>
</dbReference>
<evidence type="ECO:0000256" key="2">
    <source>
        <dbReference type="RuleBase" id="RU362080"/>
    </source>
</evidence>
<dbReference type="RefSeq" id="WP_084257912.1">
    <property type="nucleotide sequence ID" value="NZ_FWWV01000057.1"/>
</dbReference>
<feature type="compositionally biased region" description="Basic and acidic residues" evidence="3">
    <location>
        <begin position="9"/>
        <end position="18"/>
    </location>
</feature>
<evidence type="ECO:0000256" key="3">
    <source>
        <dbReference type="SAM" id="MobiDB-lite"/>
    </source>
</evidence>
<comment type="similarity">
    <text evidence="1 2">Belongs to the phD/YefM antitoxin family.</text>
</comment>
<gene>
    <name evidence="4" type="ORF">SAMN05660772_01290</name>
</gene>
<sequence>MQTMTSREFNQRTHEAQKAAHKAPLLITNRGKPDLVVMSFAEYQNLSGKQPERTLYEALLAYDGSDVSEIELDIPPRSKAQRRPVEFD</sequence>
<evidence type="ECO:0000313" key="5">
    <source>
        <dbReference type="Proteomes" id="UP000192408"/>
    </source>
</evidence>
<keyword evidence="5" id="KW-1185">Reference proteome</keyword>
<protein>
    <recommendedName>
        <fullName evidence="2">Antitoxin</fullName>
    </recommendedName>
</protein>
<dbReference type="NCBIfam" id="TIGR01552">
    <property type="entry name" value="phd_fam"/>
    <property type="match status" value="1"/>
</dbReference>
<organism evidence="4 5">
    <name type="scientific">Pasteurella testudinis DSM 23072</name>
    <dbReference type="NCBI Taxonomy" id="1122938"/>
    <lineage>
        <taxon>Bacteria</taxon>
        <taxon>Pseudomonadati</taxon>
        <taxon>Pseudomonadota</taxon>
        <taxon>Gammaproteobacteria</taxon>
        <taxon>Pasteurellales</taxon>
        <taxon>Pasteurellaceae</taxon>
        <taxon>Pasteurella</taxon>
    </lineage>
</organism>
<accession>A0A1W1V6Y0</accession>
<comment type="function">
    <text evidence="2">Antitoxin component of a type II toxin-antitoxin (TA) system.</text>
</comment>
<feature type="region of interest" description="Disordered" evidence="3">
    <location>
        <begin position="1"/>
        <end position="25"/>
    </location>
</feature>
<dbReference type="Gene3D" id="3.40.1620.10">
    <property type="entry name" value="YefM-like domain"/>
    <property type="match status" value="1"/>
</dbReference>
<dbReference type="InterPro" id="IPR036165">
    <property type="entry name" value="YefM-like_sf"/>
</dbReference>
<proteinExistence type="inferred from homology"/>
<dbReference type="SUPFAM" id="SSF143120">
    <property type="entry name" value="YefM-like"/>
    <property type="match status" value="1"/>
</dbReference>
<dbReference type="InterPro" id="IPR006442">
    <property type="entry name" value="Antitoxin_Phd/YefM"/>
</dbReference>
<reference evidence="5" key="1">
    <citation type="submission" date="2017-04" db="EMBL/GenBank/DDBJ databases">
        <authorList>
            <person name="Varghese N."/>
            <person name="Submissions S."/>
        </authorList>
    </citation>
    <scope>NUCLEOTIDE SEQUENCE [LARGE SCALE GENOMIC DNA]</scope>
    <source>
        <strain evidence="5">DSM 23072</strain>
    </source>
</reference>
<dbReference type="AlphaFoldDB" id="A0A1W1V6Y0"/>
<name>A0A1W1V6Y0_9PAST</name>
<dbReference type="STRING" id="1122938.SAMN05660772_01290"/>
<evidence type="ECO:0000313" key="4">
    <source>
        <dbReference type="EMBL" id="SMB89102.1"/>
    </source>
</evidence>
<evidence type="ECO:0000256" key="1">
    <source>
        <dbReference type="ARBA" id="ARBA00009981"/>
    </source>
</evidence>